<reference evidence="1 2" key="1">
    <citation type="submission" date="2021-06" db="EMBL/GenBank/DDBJ databases">
        <title>Genome-based taxonomic framework of Microbacterium strains isolated from marine environment, the description of four new species and reclassification of four preexisting species.</title>
        <authorList>
            <person name="Lee S.D."/>
            <person name="Kim S.-M."/>
            <person name="Byeon Y.-S."/>
            <person name="Yang H.L."/>
            <person name="Kim I.S."/>
        </authorList>
    </citation>
    <scope>NUCLEOTIDE SEQUENCE [LARGE SCALE GENOMIC DNA]</scope>
    <source>
        <strain evidence="1 2">SSW1-51</strain>
    </source>
</reference>
<dbReference type="EMBL" id="CP078076">
    <property type="protein sequence ID" value="UPL09979.1"/>
    <property type="molecule type" value="Genomic_DNA"/>
</dbReference>
<accession>A0ABY4IB37</accession>
<keyword evidence="2" id="KW-1185">Reference proteome</keyword>
<gene>
    <name evidence="1" type="ORF">KV394_02140</name>
</gene>
<proteinExistence type="predicted"/>
<evidence type="ECO:0000313" key="1">
    <source>
        <dbReference type="EMBL" id="UPL09979.1"/>
    </source>
</evidence>
<evidence type="ECO:0000313" key="2">
    <source>
        <dbReference type="Proteomes" id="UP000831467"/>
    </source>
</evidence>
<sequence length="87" mass="9586">MTGTVRIGEHSYTLPDDEARELGEAAMRTATGRGGWLSPDNDTLIAVTPSTPISITITGEFTEENVPNAKPKHILNRTQQPRQARIW</sequence>
<dbReference type="Proteomes" id="UP000831467">
    <property type="component" value="Chromosome"/>
</dbReference>
<protein>
    <submittedName>
        <fullName evidence="1">Uncharacterized protein</fullName>
    </submittedName>
</protein>
<dbReference type="RefSeq" id="WP_247982186.1">
    <property type="nucleotide sequence ID" value="NZ_CP078076.1"/>
</dbReference>
<name>A0ABY4IB37_9MICO</name>
<organism evidence="1 2">
    <name type="scientific">Microbacterium sufflavum</name>
    <dbReference type="NCBI Taxonomy" id="2851649"/>
    <lineage>
        <taxon>Bacteria</taxon>
        <taxon>Bacillati</taxon>
        <taxon>Actinomycetota</taxon>
        <taxon>Actinomycetes</taxon>
        <taxon>Micrococcales</taxon>
        <taxon>Microbacteriaceae</taxon>
        <taxon>Microbacterium</taxon>
    </lineage>
</organism>